<dbReference type="GO" id="GO:0005524">
    <property type="term" value="F:ATP binding"/>
    <property type="evidence" value="ECO:0007669"/>
    <property type="project" value="UniProtKB-KW"/>
</dbReference>
<reference evidence="2" key="1">
    <citation type="submission" date="2020-04" db="EMBL/GenBank/DDBJ databases">
        <title>Deep metagenomics examines the oral microbiome during advanced dental caries in children, revealing novel taxa and co-occurrences with host molecules.</title>
        <authorList>
            <person name="Baker J.L."/>
            <person name="Morton J.T."/>
            <person name="Dinis M."/>
            <person name="Alvarez R."/>
            <person name="Tran N.C."/>
            <person name="Knight R."/>
            <person name="Edlund A."/>
        </authorList>
    </citation>
    <scope>NUCLEOTIDE SEQUENCE</scope>
    <source>
        <strain evidence="2">JCVI_48_bin.5</strain>
    </source>
</reference>
<dbReference type="AlphaFoldDB" id="A0A930H3W0"/>
<name>A0A930H3W0_9FIRM</name>
<dbReference type="Proteomes" id="UP000780721">
    <property type="component" value="Unassembled WGS sequence"/>
</dbReference>
<feature type="non-terminal residue" evidence="2">
    <location>
        <position position="1"/>
    </location>
</feature>
<keyword evidence="2" id="KW-0067">ATP-binding</keyword>
<evidence type="ECO:0000313" key="2">
    <source>
        <dbReference type="EMBL" id="MBF1304643.1"/>
    </source>
</evidence>
<gene>
    <name evidence="2" type="ORF">HXM91_02020</name>
</gene>
<proteinExistence type="predicted"/>
<evidence type="ECO:0000313" key="3">
    <source>
        <dbReference type="Proteomes" id="UP000780721"/>
    </source>
</evidence>
<dbReference type="Pfam" id="PF03008">
    <property type="entry name" value="DUF234"/>
    <property type="match status" value="1"/>
</dbReference>
<dbReference type="InterPro" id="IPR004256">
    <property type="entry name" value="DUF234"/>
</dbReference>
<sequence length="130" mass="15620">IFYQRYIQEDFENAYVPKRFETIGKQYLIRQNRAGLMEEPFEKIGRYYYDIPKERRNGEFDIVTYDPKGYIFYEVKFQDKPLSKAEIEKEIAQVKECGLHCYRYGFFSKSGFEAISQDDLLLISLENLYA</sequence>
<protein>
    <submittedName>
        <fullName evidence="2">ATP-binding protein</fullName>
    </submittedName>
</protein>
<comment type="caution">
    <text evidence="2">The sequence shown here is derived from an EMBL/GenBank/DDBJ whole genome shotgun (WGS) entry which is preliminary data.</text>
</comment>
<keyword evidence="2" id="KW-0547">Nucleotide-binding</keyword>
<dbReference type="EMBL" id="JABZRB010000031">
    <property type="protein sequence ID" value="MBF1304643.1"/>
    <property type="molecule type" value="Genomic_DNA"/>
</dbReference>
<accession>A0A930H3W0</accession>
<feature type="domain" description="DUF234" evidence="1">
    <location>
        <begin position="5"/>
        <end position="87"/>
    </location>
</feature>
<organism evidence="2 3">
    <name type="scientific">Oribacterium sinus</name>
    <dbReference type="NCBI Taxonomy" id="237576"/>
    <lineage>
        <taxon>Bacteria</taxon>
        <taxon>Bacillati</taxon>
        <taxon>Bacillota</taxon>
        <taxon>Clostridia</taxon>
        <taxon>Lachnospirales</taxon>
        <taxon>Lachnospiraceae</taxon>
        <taxon>Oribacterium</taxon>
    </lineage>
</organism>
<evidence type="ECO:0000259" key="1">
    <source>
        <dbReference type="Pfam" id="PF03008"/>
    </source>
</evidence>